<dbReference type="GO" id="GO:0051301">
    <property type="term" value="P:cell division"/>
    <property type="evidence" value="ECO:0007669"/>
    <property type="project" value="UniProtKB-KW"/>
</dbReference>
<gene>
    <name evidence="3" type="primary">ftsH_2</name>
    <name evidence="3" type="ORF">NCTC10418_00855</name>
</gene>
<dbReference type="EC" id="3.4.24.-" evidence="3"/>
<evidence type="ECO:0000256" key="1">
    <source>
        <dbReference type="SAM" id="MobiDB-lite"/>
    </source>
</evidence>
<evidence type="ECO:0000313" key="4">
    <source>
        <dbReference type="Proteomes" id="UP000255460"/>
    </source>
</evidence>
<proteinExistence type="predicted"/>
<dbReference type="AlphaFoldDB" id="A0A376KLI5"/>
<dbReference type="InterPro" id="IPR037219">
    <property type="entry name" value="Peptidase_M41-like"/>
</dbReference>
<dbReference type="InterPro" id="IPR000642">
    <property type="entry name" value="Peptidase_M41"/>
</dbReference>
<dbReference type="SUPFAM" id="SSF140990">
    <property type="entry name" value="FtsH protease domain-like"/>
    <property type="match status" value="1"/>
</dbReference>
<dbReference type="Gene3D" id="1.20.58.760">
    <property type="entry name" value="Peptidase M41"/>
    <property type="match status" value="1"/>
</dbReference>
<keyword evidence="3" id="KW-0131">Cell cycle</keyword>
<organism evidence="3 4">
    <name type="scientific">Escherichia coli</name>
    <dbReference type="NCBI Taxonomy" id="562"/>
    <lineage>
        <taxon>Bacteria</taxon>
        <taxon>Pseudomonadati</taxon>
        <taxon>Pseudomonadota</taxon>
        <taxon>Gammaproteobacteria</taxon>
        <taxon>Enterobacterales</taxon>
        <taxon>Enterobacteriaceae</taxon>
        <taxon>Escherichia</taxon>
    </lineage>
</organism>
<dbReference type="GO" id="GO:0004222">
    <property type="term" value="F:metalloendopeptidase activity"/>
    <property type="evidence" value="ECO:0007669"/>
    <property type="project" value="InterPro"/>
</dbReference>
<evidence type="ECO:0000313" key="3">
    <source>
        <dbReference type="EMBL" id="STE83212.1"/>
    </source>
</evidence>
<sequence>MSDETARIIDQEVKALIERNYNRARQLLTDNMDILHAMKDALMKYETIDAPQIDDLMARRDVRPPAGWEEPGASNNSGDNGSPKAPRPVDEPRTPNPGNTMSEQLGDK</sequence>
<dbReference type="GO" id="GO:0006508">
    <property type="term" value="P:proteolysis"/>
    <property type="evidence" value="ECO:0007669"/>
    <property type="project" value="InterPro"/>
</dbReference>
<dbReference type="GO" id="GO:0004176">
    <property type="term" value="F:ATP-dependent peptidase activity"/>
    <property type="evidence" value="ECO:0007669"/>
    <property type="project" value="InterPro"/>
</dbReference>
<name>A0A376KLI5_ECOLX</name>
<protein>
    <submittedName>
        <fullName evidence="3">Cell division protein</fullName>
        <ecNumber evidence="3">3.4.24.-</ecNumber>
    </submittedName>
</protein>
<dbReference type="EMBL" id="UFZQ01000001">
    <property type="protein sequence ID" value="STE83212.1"/>
    <property type="molecule type" value="Genomic_DNA"/>
</dbReference>
<keyword evidence="3" id="KW-0378">Hydrolase</keyword>
<evidence type="ECO:0000259" key="2">
    <source>
        <dbReference type="Pfam" id="PF01434"/>
    </source>
</evidence>
<keyword evidence="3" id="KW-0132">Cell division</keyword>
<reference evidence="3 4" key="1">
    <citation type="submission" date="2018-06" db="EMBL/GenBank/DDBJ databases">
        <authorList>
            <consortium name="Pathogen Informatics"/>
            <person name="Doyle S."/>
        </authorList>
    </citation>
    <scope>NUCLEOTIDE SEQUENCE [LARGE SCALE GENOMIC DNA]</scope>
    <source>
        <strain evidence="3 4">NCTC10418</strain>
    </source>
</reference>
<feature type="compositionally biased region" description="Polar residues" evidence="1">
    <location>
        <begin position="96"/>
        <end position="108"/>
    </location>
</feature>
<dbReference type="Pfam" id="PF01434">
    <property type="entry name" value="Peptidase_M41"/>
    <property type="match status" value="1"/>
</dbReference>
<dbReference type="Proteomes" id="UP000255460">
    <property type="component" value="Unassembled WGS sequence"/>
</dbReference>
<feature type="region of interest" description="Disordered" evidence="1">
    <location>
        <begin position="49"/>
        <end position="108"/>
    </location>
</feature>
<dbReference type="GO" id="GO:0005524">
    <property type="term" value="F:ATP binding"/>
    <property type="evidence" value="ECO:0007669"/>
    <property type="project" value="InterPro"/>
</dbReference>
<feature type="domain" description="Peptidase M41" evidence="2">
    <location>
        <begin position="1"/>
        <end position="55"/>
    </location>
</feature>
<accession>A0A376KLI5</accession>